<feature type="region of interest" description="Disordered" evidence="1">
    <location>
        <begin position="1"/>
        <end position="50"/>
    </location>
</feature>
<proteinExistence type="predicted"/>
<evidence type="ECO:0000313" key="3">
    <source>
        <dbReference type="EMBL" id="KAK7750172.1"/>
    </source>
</evidence>
<feature type="compositionally biased region" description="Low complexity" evidence="1">
    <location>
        <begin position="11"/>
        <end position="38"/>
    </location>
</feature>
<gene>
    <name evidence="3" type="ORF">SLS62_007923</name>
</gene>
<dbReference type="CDD" id="cd18186">
    <property type="entry name" value="BTB_POZ_ZBTB_KLHL-like"/>
    <property type="match status" value="1"/>
</dbReference>
<reference evidence="3 4" key="1">
    <citation type="submission" date="2024-02" db="EMBL/GenBank/DDBJ databases">
        <title>De novo assembly and annotation of 12 fungi associated with fruit tree decline syndrome in Ontario, Canada.</title>
        <authorList>
            <person name="Sulman M."/>
            <person name="Ellouze W."/>
            <person name="Ilyukhin E."/>
        </authorList>
    </citation>
    <scope>NUCLEOTIDE SEQUENCE [LARGE SCALE GENOMIC DNA]</scope>
    <source>
        <strain evidence="3 4">M11/M66-122</strain>
    </source>
</reference>
<protein>
    <recommendedName>
        <fullName evidence="2">BTB domain-containing protein</fullName>
    </recommendedName>
</protein>
<dbReference type="Proteomes" id="UP001320420">
    <property type="component" value="Unassembled WGS sequence"/>
</dbReference>
<keyword evidence="4" id="KW-1185">Reference proteome</keyword>
<evidence type="ECO:0000256" key="1">
    <source>
        <dbReference type="SAM" id="MobiDB-lite"/>
    </source>
</evidence>
<dbReference type="PROSITE" id="PS50097">
    <property type="entry name" value="BTB"/>
    <property type="match status" value="1"/>
</dbReference>
<evidence type="ECO:0000259" key="2">
    <source>
        <dbReference type="PROSITE" id="PS50097"/>
    </source>
</evidence>
<dbReference type="Gene3D" id="3.30.710.10">
    <property type="entry name" value="Potassium Channel Kv1.1, Chain A"/>
    <property type="match status" value="1"/>
</dbReference>
<sequence length="292" mass="32688">MAEQNTSILGSASAEEPRASSSISTTDTATTPAPNAHPTTDKVKQPSQTPDQEIVCKQALMLKQTIELTTVDPNGDLYLRVGQVTCQSSLWWHPGEEGPHDHTRTQEYRVDSRALSRTSPVFMKMLYGPFSESNKSSEDEKWRVALPDDNVKAMGTLLDIMHCRFVKLPAITNAINLEHIYEIAVLTDKYDCTSLVRPWSSSWLGAASALVPKANISDLEMISWVAWEYGDQKLFEKVTKHMIIHLGGFSSYCFFKHTLEPNGLSGMYHMLAGQEYEANWGLKQSYNPDAVR</sequence>
<feature type="compositionally biased region" description="Polar residues" evidence="1">
    <location>
        <begin position="1"/>
        <end position="10"/>
    </location>
</feature>
<dbReference type="AlphaFoldDB" id="A0AAN9UN59"/>
<dbReference type="Pfam" id="PF00651">
    <property type="entry name" value="BTB"/>
    <property type="match status" value="1"/>
</dbReference>
<organism evidence="3 4">
    <name type="scientific">Diatrype stigma</name>
    <dbReference type="NCBI Taxonomy" id="117547"/>
    <lineage>
        <taxon>Eukaryota</taxon>
        <taxon>Fungi</taxon>
        <taxon>Dikarya</taxon>
        <taxon>Ascomycota</taxon>
        <taxon>Pezizomycotina</taxon>
        <taxon>Sordariomycetes</taxon>
        <taxon>Xylariomycetidae</taxon>
        <taxon>Xylariales</taxon>
        <taxon>Diatrypaceae</taxon>
        <taxon>Diatrype</taxon>
    </lineage>
</organism>
<feature type="domain" description="BTB" evidence="2">
    <location>
        <begin position="75"/>
        <end position="170"/>
    </location>
</feature>
<name>A0AAN9UN59_9PEZI</name>
<dbReference type="InterPro" id="IPR000210">
    <property type="entry name" value="BTB/POZ_dom"/>
</dbReference>
<comment type="caution">
    <text evidence="3">The sequence shown here is derived from an EMBL/GenBank/DDBJ whole genome shotgun (WGS) entry which is preliminary data.</text>
</comment>
<accession>A0AAN9UN59</accession>
<dbReference type="EMBL" id="JAKJXP020000069">
    <property type="protein sequence ID" value="KAK7750172.1"/>
    <property type="molecule type" value="Genomic_DNA"/>
</dbReference>
<dbReference type="InterPro" id="IPR011333">
    <property type="entry name" value="SKP1/BTB/POZ_sf"/>
</dbReference>
<evidence type="ECO:0000313" key="4">
    <source>
        <dbReference type="Proteomes" id="UP001320420"/>
    </source>
</evidence>
<dbReference type="SUPFAM" id="SSF54695">
    <property type="entry name" value="POZ domain"/>
    <property type="match status" value="1"/>
</dbReference>